<keyword evidence="10" id="KW-1185">Reference proteome</keyword>
<keyword evidence="6" id="KW-0131">Cell cycle</keyword>
<keyword evidence="1" id="KW-1003">Cell membrane</keyword>
<evidence type="ECO:0000313" key="10">
    <source>
        <dbReference type="Proteomes" id="UP000540412"/>
    </source>
</evidence>
<feature type="compositionally biased region" description="Basic and acidic residues" evidence="7">
    <location>
        <begin position="35"/>
        <end position="47"/>
    </location>
</feature>
<evidence type="ECO:0000256" key="4">
    <source>
        <dbReference type="ARBA" id="ARBA00022989"/>
    </source>
</evidence>
<comment type="caution">
    <text evidence="9">The sequence shown here is derived from an EMBL/GenBank/DDBJ whole genome shotgun (WGS) entry which is preliminary data.</text>
</comment>
<feature type="region of interest" description="Disordered" evidence="7">
    <location>
        <begin position="35"/>
        <end position="74"/>
    </location>
</feature>
<dbReference type="Proteomes" id="UP000540412">
    <property type="component" value="Unassembled WGS sequence"/>
</dbReference>
<feature type="transmembrane region" description="Helical" evidence="8">
    <location>
        <begin position="78"/>
        <end position="97"/>
    </location>
</feature>
<keyword evidence="5 8" id="KW-0472">Membrane</keyword>
<evidence type="ECO:0000256" key="1">
    <source>
        <dbReference type="ARBA" id="ARBA00022475"/>
    </source>
</evidence>
<accession>A0A7W9PHA4</accession>
<evidence type="ECO:0000256" key="3">
    <source>
        <dbReference type="ARBA" id="ARBA00022692"/>
    </source>
</evidence>
<dbReference type="GO" id="GO:0051301">
    <property type="term" value="P:cell division"/>
    <property type="evidence" value="ECO:0007669"/>
    <property type="project" value="UniProtKB-KW"/>
</dbReference>
<dbReference type="Pfam" id="PF06781">
    <property type="entry name" value="CrgA"/>
    <property type="match status" value="1"/>
</dbReference>
<dbReference type="InterPro" id="IPR009619">
    <property type="entry name" value="CrgA"/>
</dbReference>
<evidence type="ECO:0000256" key="2">
    <source>
        <dbReference type="ARBA" id="ARBA00022618"/>
    </source>
</evidence>
<name>A0A7W9PHA4_9NOCA</name>
<keyword evidence="2" id="KW-0132">Cell division</keyword>
<gene>
    <name evidence="9" type="ORF">BJY24_004600</name>
</gene>
<evidence type="ECO:0000313" key="9">
    <source>
        <dbReference type="EMBL" id="MBB5915688.1"/>
    </source>
</evidence>
<evidence type="ECO:0000256" key="6">
    <source>
        <dbReference type="ARBA" id="ARBA00023306"/>
    </source>
</evidence>
<evidence type="ECO:0008006" key="11">
    <source>
        <dbReference type="Google" id="ProtNLM"/>
    </source>
</evidence>
<sequence>MTDQLGNTGDEDPEPTIEQHAAAAGSENIVVQAGRDAHFTVHHHSPERGGQPPSRPTHRGRSVAPAQDPHRRPSIPRLVPVCLVVMGIVWASSFYVSGGMWPLESLGDLNLLLAGAVVLMGLALFSIPRRG</sequence>
<dbReference type="AlphaFoldDB" id="A0A7W9PHA4"/>
<feature type="transmembrane region" description="Helical" evidence="8">
    <location>
        <begin position="109"/>
        <end position="127"/>
    </location>
</feature>
<dbReference type="EMBL" id="JACHIT010000002">
    <property type="protein sequence ID" value="MBB5915688.1"/>
    <property type="molecule type" value="Genomic_DNA"/>
</dbReference>
<proteinExistence type="predicted"/>
<evidence type="ECO:0000256" key="7">
    <source>
        <dbReference type="SAM" id="MobiDB-lite"/>
    </source>
</evidence>
<protein>
    <recommendedName>
        <fullName evidence="11">Cell division protein CrgA</fullName>
    </recommendedName>
</protein>
<organism evidence="9 10">
    <name type="scientific">Nocardia transvalensis</name>
    <dbReference type="NCBI Taxonomy" id="37333"/>
    <lineage>
        <taxon>Bacteria</taxon>
        <taxon>Bacillati</taxon>
        <taxon>Actinomycetota</taxon>
        <taxon>Actinomycetes</taxon>
        <taxon>Mycobacteriales</taxon>
        <taxon>Nocardiaceae</taxon>
        <taxon>Nocardia</taxon>
    </lineage>
</organism>
<dbReference type="RefSeq" id="WP_157185530.1">
    <property type="nucleotide sequence ID" value="NZ_JACHIT010000002.1"/>
</dbReference>
<evidence type="ECO:0000256" key="8">
    <source>
        <dbReference type="SAM" id="Phobius"/>
    </source>
</evidence>
<evidence type="ECO:0000256" key="5">
    <source>
        <dbReference type="ARBA" id="ARBA00023136"/>
    </source>
</evidence>
<keyword evidence="3 8" id="KW-0812">Transmembrane</keyword>
<reference evidence="9 10" key="1">
    <citation type="submission" date="2020-08" db="EMBL/GenBank/DDBJ databases">
        <title>Sequencing the genomes of 1000 actinobacteria strains.</title>
        <authorList>
            <person name="Klenk H.-P."/>
        </authorList>
    </citation>
    <scope>NUCLEOTIDE SEQUENCE [LARGE SCALE GENOMIC DNA]</scope>
    <source>
        <strain evidence="9 10">DSM 43582</strain>
    </source>
</reference>
<keyword evidence="4 8" id="KW-1133">Transmembrane helix</keyword>